<keyword evidence="2" id="KW-1185">Reference proteome</keyword>
<accession>A0ABQ7GIR7</accession>
<reference evidence="1" key="1">
    <citation type="submission" date="2017-08" db="EMBL/GenBank/DDBJ databases">
        <authorList>
            <person name="Polle J.E."/>
            <person name="Barry K."/>
            <person name="Cushman J."/>
            <person name="Schmutz J."/>
            <person name="Tran D."/>
            <person name="Hathwaick L.T."/>
            <person name="Yim W.C."/>
            <person name="Jenkins J."/>
            <person name="Mckie-Krisberg Z.M."/>
            <person name="Prochnik S."/>
            <person name="Lindquist E."/>
            <person name="Dockter R.B."/>
            <person name="Adam C."/>
            <person name="Molina H."/>
            <person name="Bunkerborg J."/>
            <person name="Jin E."/>
            <person name="Buchheim M."/>
            <person name="Magnuson J."/>
        </authorList>
    </citation>
    <scope>NUCLEOTIDE SEQUENCE</scope>
    <source>
        <strain evidence="1">CCAP 19/18</strain>
    </source>
</reference>
<evidence type="ECO:0008006" key="3">
    <source>
        <dbReference type="Google" id="ProtNLM"/>
    </source>
</evidence>
<gene>
    <name evidence="1" type="ORF">DUNSADRAFT_8907</name>
</gene>
<organism evidence="1 2">
    <name type="scientific">Dunaliella salina</name>
    <name type="common">Green alga</name>
    <name type="synonym">Protococcus salinus</name>
    <dbReference type="NCBI Taxonomy" id="3046"/>
    <lineage>
        <taxon>Eukaryota</taxon>
        <taxon>Viridiplantae</taxon>
        <taxon>Chlorophyta</taxon>
        <taxon>core chlorophytes</taxon>
        <taxon>Chlorophyceae</taxon>
        <taxon>CS clade</taxon>
        <taxon>Chlamydomonadales</taxon>
        <taxon>Dunaliellaceae</taxon>
        <taxon>Dunaliella</taxon>
    </lineage>
</organism>
<proteinExistence type="predicted"/>
<name>A0ABQ7GIR7_DUNSA</name>
<sequence>MHVCNPACTQTSAHAHACAHLCTKHQLSEVLDKIMQHALEPGRGRQPPAGLFFLPKPEVFLKWFWLSPKLFKSSSGWAGKVTDPPELP</sequence>
<evidence type="ECO:0000313" key="2">
    <source>
        <dbReference type="Proteomes" id="UP000815325"/>
    </source>
</evidence>
<evidence type="ECO:0000313" key="1">
    <source>
        <dbReference type="EMBL" id="KAF5834444.1"/>
    </source>
</evidence>
<protein>
    <recommendedName>
        <fullName evidence="3">Encoded protein</fullName>
    </recommendedName>
</protein>
<comment type="caution">
    <text evidence="1">The sequence shown here is derived from an EMBL/GenBank/DDBJ whole genome shotgun (WGS) entry which is preliminary data.</text>
</comment>
<dbReference type="EMBL" id="MU069756">
    <property type="protein sequence ID" value="KAF5834444.1"/>
    <property type="molecule type" value="Genomic_DNA"/>
</dbReference>
<dbReference type="Proteomes" id="UP000815325">
    <property type="component" value="Unassembled WGS sequence"/>
</dbReference>